<feature type="domain" description="RING-type" evidence="17">
    <location>
        <begin position="189"/>
        <end position="231"/>
    </location>
</feature>
<evidence type="ECO:0000256" key="5">
    <source>
        <dbReference type="ARBA" id="ARBA00022679"/>
    </source>
</evidence>
<evidence type="ECO:0000256" key="16">
    <source>
        <dbReference type="SAM" id="Phobius"/>
    </source>
</evidence>
<feature type="transmembrane region" description="Helical" evidence="16">
    <location>
        <begin position="83"/>
        <end position="108"/>
    </location>
</feature>
<comment type="caution">
    <text evidence="18">The sequence shown here is derived from an EMBL/GenBank/DDBJ whole genome shotgun (WGS) entry which is preliminary data.</text>
</comment>
<keyword evidence="8 14" id="KW-0863">Zinc-finger</keyword>
<comment type="similarity">
    <text evidence="13">Belongs to the RING-type zinc finger family. ATL subfamily.</text>
</comment>
<dbReference type="InterPro" id="IPR013083">
    <property type="entry name" value="Znf_RING/FYVE/PHD"/>
</dbReference>
<dbReference type="Proteomes" id="UP001374584">
    <property type="component" value="Unassembled WGS sequence"/>
</dbReference>
<comment type="subcellular location">
    <subcellularLocation>
        <location evidence="2">Membrane</location>
        <topology evidence="2">Single-pass membrane protein</topology>
    </subcellularLocation>
</comment>
<evidence type="ECO:0000256" key="1">
    <source>
        <dbReference type="ARBA" id="ARBA00000900"/>
    </source>
</evidence>
<keyword evidence="12 16" id="KW-0472">Membrane</keyword>
<keyword evidence="5" id="KW-0808">Transferase</keyword>
<dbReference type="InterPro" id="IPR001841">
    <property type="entry name" value="Znf_RING"/>
</dbReference>
<keyword evidence="9" id="KW-0833">Ubl conjugation pathway</keyword>
<evidence type="ECO:0000256" key="8">
    <source>
        <dbReference type="ARBA" id="ARBA00022771"/>
    </source>
</evidence>
<dbReference type="CDD" id="cd16461">
    <property type="entry name" value="RING-H2_EL5-like"/>
    <property type="match status" value="1"/>
</dbReference>
<evidence type="ECO:0000256" key="15">
    <source>
        <dbReference type="SAM" id="MobiDB-lite"/>
    </source>
</evidence>
<dbReference type="EC" id="2.3.2.27" evidence="4"/>
<dbReference type="Gene3D" id="3.30.40.10">
    <property type="entry name" value="Zinc/RING finger domain, C3HC4 (zinc finger)"/>
    <property type="match status" value="1"/>
</dbReference>
<evidence type="ECO:0000259" key="17">
    <source>
        <dbReference type="PROSITE" id="PS50089"/>
    </source>
</evidence>
<feature type="region of interest" description="Disordered" evidence="15">
    <location>
        <begin position="26"/>
        <end position="47"/>
    </location>
</feature>
<evidence type="ECO:0000256" key="12">
    <source>
        <dbReference type="ARBA" id="ARBA00023136"/>
    </source>
</evidence>
<dbReference type="SUPFAM" id="SSF57850">
    <property type="entry name" value="RING/U-box"/>
    <property type="match status" value="1"/>
</dbReference>
<proteinExistence type="inferred from homology"/>
<keyword evidence="19" id="KW-1185">Reference proteome</keyword>
<dbReference type="GO" id="GO:0016020">
    <property type="term" value="C:membrane"/>
    <property type="evidence" value="ECO:0007669"/>
    <property type="project" value="UniProtKB-SubCell"/>
</dbReference>
<dbReference type="Pfam" id="PF13639">
    <property type="entry name" value="zf-RING_2"/>
    <property type="match status" value="1"/>
</dbReference>
<evidence type="ECO:0000256" key="13">
    <source>
        <dbReference type="ARBA" id="ARBA00024209"/>
    </source>
</evidence>
<keyword evidence="11 16" id="KW-1133">Transmembrane helix</keyword>
<dbReference type="GO" id="GO:0061630">
    <property type="term" value="F:ubiquitin protein ligase activity"/>
    <property type="evidence" value="ECO:0007669"/>
    <property type="project" value="UniProtKB-EC"/>
</dbReference>
<name>A0AAN9NAC7_PHACN</name>
<dbReference type="AlphaFoldDB" id="A0AAN9NAC7"/>
<comment type="catalytic activity">
    <reaction evidence="1">
        <text>S-ubiquitinyl-[E2 ubiquitin-conjugating enzyme]-L-cysteine + [acceptor protein]-L-lysine = [E2 ubiquitin-conjugating enzyme]-L-cysteine + N(6)-ubiquitinyl-[acceptor protein]-L-lysine.</text>
        <dbReference type="EC" id="2.3.2.27"/>
    </reaction>
</comment>
<evidence type="ECO:0000313" key="18">
    <source>
        <dbReference type="EMBL" id="KAK7369316.1"/>
    </source>
</evidence>
<comment type="pathway">
    <text evidence="3">Protein modification; protein ubiquitination.</text>
</comment>
<dbReference type="PANTHER" id="PTHR46913:SF19">
    <property type="entry name" value="RING-TYPE E3 UBIQUITIN TRANSFERASE"/>
    <property type="match status" value="1"/>
</dbReference>
<reference evidence="18 19" key="1">
    <citation type="submission" date="2024-01" db="EMBL/GenBank/DDBJ databases">
        <title>The genomes of 5 underutilized Papilionoideae crops provide insights into root nodulation and disease resistanc.</title>
        <authorList>
            <person name="Jiang F."/>
        </authorList>
    </citation>
    <scope>NUCLEOTIDE SEQUENCE [LARGE SCALE GENOMIC DNA]</scope>
    <source>
        <strain evidence="18">JINMINGXINNONG_FW02</strain>
        <tissue evidence="18">Leaves</tissue>
    </source>
</reference>
<evidence type="ECO:0000256" key="7">
    <source>
        <dbReference type="ARBA" id="ARBA00022723"/>
    </source>
</evidence>
<evidence type="ECO:0000256" key="11">
    <source>
        <dbReference type="ARBA" id="ARBA00022989"/>
    </source>
</evidence>
<evidence type="ECO:0000256" key="2">
    <source>
        <dbReference type="ARBA" id="ARBA00004167"/>
    </source>
</evidence>
<evidence type="ECO:0000256" key="3">
    <source>
        <dbReference type="ARBA" id="ARBA00004906"/>
    </source>
</evidence>
<sequence length="395" mass="43699">MVPSKPCLIFSLHHLIMPHSLQKQMPNFPHSENTTSPPQYLPSVPPMPPQPKIPDSHHITPEASPLIFVKVSKNSVEEHHKHVVQLALIVTACILGVFMFLFTVSTLIRYFYSRRYNRNPNGTRDTPILFDLNGDSPTSDNDNDVDQDDLAAVHHVWYIRTVGLQQSLIDSITVFKYRKNEGIIDSSECSVCLGEFEHDDTLRLLPKCSHAFHVPCIDTWLRSHKNCPLCRAPVVRDETGAVDQNVQMDSSVSDHQSQDHVVQVQDSDDGVGLEGGGGSGESFGGIETQPLRRSVSMDFSSASNSMVFRDLGVDIDTPYGEKVSSSNKGIIHMSIIEKHGSGSSCSSSSSSTIHKLASVGRALQKGPISMRRSFSHNRKFLFSTHSRSQSSTLPI</sequence>
<keyword evidence="10" id="KW-0862">Zinc</keyword>
<evidence type="ECO:0000256" key="10">
    <source>
        <dbReference type="ARBA" id="ARBA00022833"/>
    </source>
</evidence>
<dbReference type="SMART" id="SM00184">
    <property type="entry name" value="RING"/>
    <property type="match status" value="1"/>
</dbReference>
<protein>
    <recommendedName>
        <fullName evidence="4">RING-type E3 ubiquitin transferase</fullName>
        <ecNumber evidence="4">2.3.2.27</ecNumber>
    </recommendedName>
</protein>
<evidence type="ECO:0000256" key="14">
    <source>
        <dbReference type="PROSITE-ProRule" id="PRU00175"/>
    </source>
</evidence>
<feature type="compositionally biased region" description="Polar residues" evidence="15">
    <location>
        <begin position="26"/>
        <end position="38"/>
    </location>
</feature>
<evidence type="ECO:0000256" key="6">
    <source>
        <dbReference type="ARBA" id="ARBA00022692"/>
    </source>
</evidence>
<evidence type="ECO:0000256" key="9">
    <source>
        <dbReference type="ARBA" id="ARBA00022786"/>
    </source>
</evidence>
<keyword evidence="7" id="KW-0479">Metal-binding</keyword>
<dbReference type="PANTHER" id="PTHR46913">
    <property type="entry name" value="RING-H2 FINGER PROTEIN ATL16"/>
    <property type="match status" value="1"/>
</dbReference>
<dbReference type="InterPro" id="IPR044600">
    <property type="entry name" value="ATL1/ATL16-like"/>
</dbReference>
<accession>A0AAN9NAC7</accession>
<dbReference type="FunFam" id="3.30.40.10:FF:000233">
    <property type="entry name" value="RING-H2 finger protein ATL54"/>
    <property type="match status" value="1"/>
</dbReference>
<dbReference type="GO" id="GO:0016567">
    <property type="term" value="P:protein ubiquitination"/>
    <property type="evidence" value="ECO:0007669"/>
    <property type="project" value="InterPro"/>
</dbReference>
<gene>
    <name evidence="18" type="ORF">VNO80_11352</name>
</gene>
<keyword evidence="6 16" id="KW-0812">Transmembrane</keyword>
<dbReference type="GO" id="GO:0008270">
    <property type="term" value="F:zinc ion binding"/>
    <property type="evidence" value="ECO:0007669"/>
    <property type="project" value="UniProtKB-KW"/>
</dbReference>
<dbReference type="PROSITE" id="PS50089">
    <property type="entry name" value="ZF_RING_2"/>
    <property type="match status" value="1"/>
</dbReference>
<organism evidence="18 19">
    <name type="scientific">Phaseolus coccineus</name>
    <name type="common">Scarlet runner bean</name>
    <name type="synonym">Phaseolus multiflorus</name>
    <dbReference type="NCBI Taxonomy" id="3886"/>
    <lineage>
        <taxon>Eukaryota</taxon>
        <taxon>Viridiplantae</taxon>
        <taxon>Streptophyta</taxon>
        <taxon>Embryophyta</taxon>
        <taxon>Tracheophyta</taxon>
        <taxon>Spermatophyta</taxon>
        <taxon>Magnoliopsida</taxon>
        <taxon>eudicotyledons</taxon>
        <taxon>Gunneridae</taxon>
        <taxon>Pentapetalae</taxon>
        <taxon>rosids</taxon>
        <taxon>fabids</taxon>
        <taxon>Fabales</taxon>
        <taxon>Fabaceae</taxon>
        <taxon>Papilionoideae</taxon>
        <taxon>50 kb inversion clade</taxon>
        <taxon>NPAAA clade</taxon>
        <taxon>indigoferoid/millettioid clade</taxon>
        <taxon>Phaseoleae</taxon>
        <taxon>Phaseolus</taxon>
    </lineage>
</organism>
<evidence type="ECO:0000256" key="4">
    <source>
        <dbReference type="ARBA" id="ARBA00012483"/>
    </source>
</evidence>
<dbReference type="EMBL" id="JAYMYR010000004">
    <property type="protein sequence ID" value="KAK7369316.1"/>
    <property type="molecule type" value="Genomic_DNA"/>
</dbReference>
<evidence type="ECO:0000313" key="19">
    <source>
        <dbReference type="Proteomes" id="UP001374584"/>
    </source>
</evidence>